<gene>
    <name evidence="2" type="ORF">L596_007475</name>
</gene>
<keyword evidence="1" id="KW-0732">Signal</keyword>
<protein>
    <submittedName>
        <fullName evidence="2">Uncharacterized protein</fullName>
    </submittedName>
</protein>
<dbReference type="Proteomes" id="UP000298663">
    <property type="component" value="Unassembled WGS sequence"/>
</dbReference>
<evidence type="ECO:0000313" key="3">
    <source>
        <dbReference type="Proteomes" id="UP000298663"/>
    </source>
</evidence>
<sequence length="308" mass="33641">MNLVRPIAVFFVLAVFGVHSAIDDNFVANSKAVLRVRNPTKRIEQLKVLSEYLTSIPKKPSVEHIVVDGDSAGPTEVHVDRFPEDSPLEASPEHAIVSNRRKRAFFDESNDVAPNSAASPKAEGFFEETPASSAASAASLLPSVSAISETPTEVSFSSMSSSAASSVHSRLRQVSLNPSRTDDIVPYDAHIDPDFPHEAPYARGLYNIPEGHNLDKDVDLDFRTGFRHGPPKSAVSSPQNADPHQLYIPSSFARYLVPSSNGIPQYQPMGYSYGAYVPTPYASYGSYPYQTYAQPSYGYPYSSPYEMG</sequence>
<accession>A0A4U5PA21</accession>
<keyword evidence="3" id="KW-1185">Reference proteome</keyword>
<dbReference type="EMBL" id="AZBU02000002">
    <property type="protein sequence ID" value="TKR92911.1"/>
    <property type="molecule type" value="Genomic_DNA"/>
</dbReference>
<dbReference type="AlphaFoldDB" id="A0A4U5PA21"/>
<organism evidence="2 3">
    <name type="scientific">Steinernema carpocapsae</name>
    <name type="common">Entomopathogenic nematode</name>
    <dbReference type="NCBI Taxonomy" id="34508"/>
    <lineage>
        <taxon>Eukaryota</taxon>
        <taxon>Metazoa</taxon>
        <taxon>Ecdysozoa</taxon>
        <taxon>Nematoda</taxon>
        <taxon>Chromadorea</taxon>
        <taxon>Rhabditida</taxon>
        <taxon>Tylenchina</taxon>
        <taxon>Panagrolaimomorpha</taxon>
        <taxon>Strongyloidoidea</taxon>
        <taxon>Steinernematidae</taxon>
        <taxon>Steinernema</taxon>
    </lineage>
</organism>
<evidence type="ECO:0000313" key="2">
    <source>
        <dbReference type="EMBL" id="TKR92911.1"/>
    </source>
</evidence>
<comment type="caution">
    <text evidence="2">The sequence shown here is derived from an EMBL/GenBank/DDBJ whole genome shotgun (WGS) entry which is preliminary data.</text>
</comment>
<evidence type="ECO:0000256" key="1">
    <source>
        <dbReference type="SAM" id="SignalP"/>
    </source>
</evidence>
<proteinExistence type="predicted"/>
<dbReference type="OrthoDB" id="5848256at2759"/>
<feature type="signal peptide" evidence="1">
    <location>
        <begin position="1"/>
        <end position="20"/>
    </location>
</feature>
<reference evidence="2 3" key="2">
    <citation type="journal article" date="2019" name="G3 (Bethesda)">
        <title>Hybrid Assembly of the Genome of the Entomopathogenic Nematode Steinernema carpocapsae Identifies the X-Chromosome.</title>
        <authorList>
            <person name="Serra L."/>
            <person name="Macchietto M."/>
            <person name="Macias-Munoz A."/>
            <person name="McGill C.J."/>
            <person name="Rodriguez I.M."/>
            <person name="Rodriguez B."/>
            <person name="Murad R."/>
            <person name="Mortazavi A."/>
        </authorList>
    </citation>
    <scope>NUCLEOTIDE SEQUENCE [LARGE SCALE GENOMIC DNA]</scope>
    <source>
        <strain evidence="2 3">ALL</strain>
    </source>
</reference>
<reference evidence="2 3" key="1">
    <citation type="journal article" date="2015" name="Genome Biol.">
        <title>Comparative genomics of Steinernema reveals deeply conserved gene regulatory networks.</title>
        <authorList>
            <person name="Dillman A.R."/>
            <person name="Macchietto M."/>
            <person name="Porter C.F."/>
            <person name="Rogers A."/>
            <person name="Williams B."/>
            <person name="Antoshechkin I."/>
            <person name="Lee M.M."/>
            <person name="Goodwin Z."/>
            <person name="Lu X."/>
            <person name="Lewis E.E."/>
            <person name="Goodrich-Blair H."/>
            <person name="Stock S.P."/>
            <person name="Adams B.J."/>
            <person name="Sternberg P.W."/>
            <person name="Mortazavi A."/>
        </authorList>
    </citation>
    <scope>NUCLEOTIDE SEQUENCE [LARGE SCALE GENOMIC DNA]</scope>
    <source>
        <strain evidence="2 3">ALL</strain>
    </source>
</reference>
<name>A0A4U5PA21_STECR</name>
<feature type="chain" id="PRO_5020229539" evidence="1">
    <location>
        <begin position="21"/>
        <end position="308"/>
    </location>
</feature>